<name>A0AAQ3LZY6_9PEZI</name>
<proteinExistence type="predicted"/>
<dbReference type="CDD" id="cd07067">
    <property type="entry name" value="HP_PGM_like"/>
    <property type="match status" value="1"/>
</dbReference>
<reference evidence="2 3" key="1">
    <citation type="submission" date="2023-11" db="EMBL/GenBank/DDBJ databases">
        <title>An acidophilic fungus is an integral part of prey digestion in a carnivorous sundew plant.</title>
        <authorList>
            <person name="Tsai I.J."/>
        </authorList>
    </citation>
    <scope>NUCLEOTIDE SEQUENCE [LARGE SCALE GENOMIC DNA]</scope>
    <source>
        <strain evidence="2">169a</strain>
    </source>
</reference>
<dbReference type="Proteomes" id="UP001303373">
    <property type="component" value="Chromosome 2"/>
</dbReference>
<keyword evidence="3" id="KW-1185">Reference proteome</keyword>
<dbReference type="SMART" id="SM00855">
    <property type="entry name" value="PGAM"/>
    <property type="match status" value="1"/>
</dbReference>
<dbReference type="InterPro" id="IPR029033">
    <property type="entry name" value="His_PPase_superfam"/>
</dbReference>
<dbReference type="Pfam" id="PF00300">
    <property type="entry name" value="His_Phos_1"/>
    <property type="match status" value="1"/>
</dbReference>
<evidence type="ECO:0008006" key="4">
    <source>
        <dbReference type="Google" id="ProtNLM"/>
    </source>
</evidence>
<organism evidence="2 3">
    <name type="scientific">Acrodontium crateriforme</name>
    <dbReference type="NCBI Taxonomy" id="150365"/>
    <lineage>
        <taxon>Eukaryota</taxon>
        <taxon>Fungi</taxon>
        <taxon>Dikarya</taxon>
        <taxon>Ascomycota</taxon>
        <taxon>Pezizomycotina</taxon>
        <taxon>Dothideomycetes</taxon>
        <taxon>Dothideomycetidae</taxon>
        <taxon>Mycosphaerellales</taxon>
        <taxon>Teratosphaeriaceae</taxon>
        <taxon>Acrodontium</taxon>
    </lineage>
</organism>
<dbReference type="InterPro" id="IPR050275">
    <property type="entry name" value="PGM_Phosphatase"/>
</dbReference>
<gene>
    <name evidence="2" type="ORF">R9X50_00102200</name>
</gene>
<dbReference type="InterPro" id="IPR013078">
    <property type="entry name" value="His_Pase_superF_clade-1"/>
</dbReference>
<protein>
    <recommendedName>
        <fullName evidence="4">Phosphoglycerate mutase</fullName>
    </recommendedName>
</protein>
<sequence>MAPIIHCVRHAQGYHNISEENHKILDPNLTPFGQEQCLSLAKSFPYHNTVDLVVASALSRTIDTALAGFGDDIKRGGYKVIALPDLQEASELPCDTGSSPDVLAKKYADKPVDLGLVKEDWTSKKGRYSPDVEAVKARARDARKWLMARPEKEIVVVTHGGFLHYLTEDFVGSNTPNHTGWTNTEYRTYVFSNNDTDNAHMIETPKSRSRRFPEEQASLDREELAQLPPVHTSGVDVSATVKVQA</sequence>
<dbReference type="PANTHER" id="PTHR48100:SF54">
    <property type="entry name" value="PHOSPHATASE SPAC5H10.03-RELATED"/>
    <property type="match status" value="1"/>
</dbReference>
<dbReference type="GO" id="GO:0005737">
    <property type="term" value="C:cytoplasm"/>
    <property type="evidence" value="ECO:0007669"/>
    <property type="project" value="TreeGrafter"/>
</dbReference>
<dbReference type="SUPFAM" id="SSF53254">
    <property type="entry name" value="Phosphoglycerate mutase-like"/>
    <property type="match status" value="1"/>
</dbReference>
<dbReference type="GO" id="GO:0016791">
    <property type="term" value="F:phosphatase activity"/>
    <property type="evidence" value="ECO:0007669"/>
    <property type="project" value="TreeGrafter"/>
</dbReference>
<dbReference type="AlphaFoldDB" id="A0AAQ3LZY6"/>
<accession>A0AAQ3LZY6</accession>
<dbReference type="Gene3D" id="3.40.50.1240">
    <property type="entry name" value="Phosphoglycerate mutase-like"/>
    <property type="match status" value="1"/>
</dbReference>
<dbReference type="PANTHER" id="PTHR48100">
    <property type="entry name" value="BROAD-SPECIFICITY PHOSPHATASE YOR283W-RELATED"/>
    <property type="match status" value="1"/>
</dbReference>
<dbReference type="EMBL" id="CP138581">
    <property type="protein sequence ID" value="WPG98234.1"/>
    <property type="molecule type" value="Genomic_DNA"/>
</dbReference>
<evidence type="ECO:0000313" key="2">
    <source>
        <dbReference type="EMBL" id="WPG98234.1"/>
    </source>
</evidence>
<evidence type="ECO:0000313" key="3">
    <source>
        <dbReference type="Proteomes" id="UP001303373"/>
    </source>
</evidence>
<feature type="region of interest" description="Disordered" evidence="1">
    <location>
        <begin position="197"/>
        <end position="218"/>
    </location>
</feature>
<evidence type="ECO:0000256" key="1">
    <source>
        <dbReference type="SAM" id="MobiDB-lite"/>
    </source>
</evidence>